<keyword evidence="6" id="KW-0472">Membrane</keyword>
<dbReference type="PROSITE" id="PS00108">
    <property type="entry name" value="PROTEIN_KINASE_ST"/>
    <property type="match status" value="1"/>
</dbReference>
<dbReference type="Proteomes" id="UP000467841">
    <property type="component" value="Unassembled WGS sequence"/>
</dbReference>
<keyword evidence="2" id="KW-0418">Kinase</keyword>
<name>A0A6D2HJ92_9BRAS</name>
<comment type="caution">
    <text evidence="9">The sequence shown here is derived from an EMBL/GenBank/DDBJ whole genome shotgun (WGS) entry which is preliminary data.</text>
</comment>
<keyword evidence="5" id="KW-1133">Transmembrane helix</keyword>
<keyword evidence="7" id="KW-0325">Glycoprotein</keyword>
<dbReference type="InterPro" id="IPR008271">
    <property type="entry name" value="Ser/Thr_kinase_AS"/>
</dbReference>
<feature type="domain" description="Protein kinase" evidence="8">
    <location>
        <begin position="1"/>
        <end position="110"/>
    </location>
</feature>
<dbReference type="AlphaFoldDB" id="A0A6D2HJ92"/>
<dbReference type="GO" id="GO:0005524">
    <property type="term" value="F:ATP binding"/>
    <property type="evidence" value="ECO:0007669"/>
    <property type="project" value="InterPro"/>
</dbReference>
<keyword evidence="3" id="KW-0812">Transmembrane</keyword>
<dbReference type="InterPro" id="IPR011009">
    <property type="entry name" value="Kinase-like_dom_sf"/>
</dbReference>
<evidence type="ECO:0000256" key="1">
    <source>
        <dbReference type="ARBA" id="ARBA00004479"/>
    </source>
</evidence>
<dbReference type="SUPFAM" id="SSF56112">
    <property type="entry name" value="Protein kinase-like (PK-like)"/>
    <property type="match status" value="1"/>
</dbReference>
<gene>
    <name evidence="9" type="ORF">MERR_LOCUS3675</name>
</gene>
<sequence>MGLLISLSLAKKSSDLDWISLYGIALGVDRGQEYLHNGSKERIVHFDIKPQNVLLDDKLSHKVFDFGLAKESVLSLVITDERRNSKSKEHDTELKWFTNDVLATSTGKGD</sequence>
<evidence type="ECO:0000256" key="6">
    <source>
        <dbReference type="ARBA" id="ARBA00023136"/>
    </source>
</evidence>
<proteinExistence type="predicted"/>
<evidence type="ECO:0000256" key="7">
    <source>
        <dbReference type="ARBA" id="ARBA00023180"/>
    </source>
</evidence>
<evidence type="ECO:0000256" key="4">
    <source>
        <dbReference type="ARBA" id="ARBA00022729"/>
    </source>
</evidence>
<reference evidence="9" key="1">
    <citation type="submission" date="2020-01" db="EMBL/GenBank/DDBJ databases">
        <authorList>
            <person name="Mishra B."/>
        </authorList>
    </citation>
    <scope>NUCLEOTIDE SEQUENCE [LARGE SCALE GENOMIC DNA]</scope>
</reference>
<dbReference type="Pfam" id="PF00069">
    <property type="entry name" value="Pkinase"/>
    <property type="match status" value="1"/>
</dbReference>
<evidence type="ECO:0000256" key="3">
    <source>
        <dbReference type="ARBA" id="ARBA00022692"/>
    </source>
</evidence>
<accession>A0A6D2HJ92</accession>
<evidence type="ECO:0000259" key="8">
    <source>
        <dbReference type="PROSITE" id="PS50011"/>
    </source>
</evidence>
<dbReference type="Gene3D" id="1.10.510.10">
    <property type="entry name" value="Transferase(Phosphotransferase) domain 1"/>
    <property type="match status" value="1"/>
</dbReference>
<comment type="subcellular location">
    <subcellularLocation>
        <location evidence="1">Membrane</location>
        <topology evidence="1">Single-pass type I membrane protein</topology>
    </subcellularLocation>
</comment>
<dbReference type="OrthoDB" id="1937343at2759"/>
<evidence type="ECO:0000313" key="10">
    <source>
        <dbReference type="Proteomes" id="UP000467841"/>
    </source>
</evidence>
<evidence type="ECO:0000256" key="5">
    <source>
        <dbReference type="ARBA" id="ARBA00022989"/>
    </source>
</evidence>
<dbReference type="PROSITE" id="PS50011">
    <property type="entry name" value="PROTEIN_KINASE_DOM"/>
    <property type="match status" value="1"/>
</dbReference>
<keyword evidence="4" id="KW-0732">Signal</keyword>
<protein>
    <recommendedName>
        <fullName evidence="8">Protein kinase domain-containing protein</fullName>
    </recommendedName>
</protein>
<dbReference type="InterPro" id="IPR000719">
    <property type="entry name" value="Prot_kinase_dom"/>
</dbReference>
<dbReference type="GO" id="GO:0016020">
    <property type="term" value="C:membrane"/>
    <property type="evidence" value="ECO:0007669"/>
    <property type="project" value="UniProtKB-SubCell"/>
</dbReference>
<organism evidence="9 10">
    <name type="scientific">Microthlaspi erraticum</name>
    <dbReference type="NCBI Taxonomy" id="1685480"/>
    <lineage>
        <taxon>Eukaryota</taxon>
        <taxon>Viridiplantae</taxon>
        <taxon>Streptophyta</taxon>
        <taxon>Embryophyta</taxon>
        <taxon>Tracheophyta</taxon>
        <taxon>Spermatophyta</taxon>
        <taxon>Magnoliopsida</taxon>
        <taxon>eudicotyledons</taxon>
        <taxon>Gunneridae</taxon>
        <taxon>Pentapetalae</taxon>
        <taxon>rosids</taxon>
        <taxon>malvids</taxon>
        <taxon>Brassicales</taxon>
        <taxon>Brassicaceae</taxon>
        <taxon>Coluteocarpeae</taxon>
        <taxon>Microthlaspi</taxon>
    </lineage>
</organism>
<keyword evidence="10" id="KW-1185">Reference proteome</keyword>
<keyword evidence="2" id="KW-0808">Transferase</keyword>
<dbReference type="PANTHER" id="PTHR27009">
    <property type="entry name" value="RUST RESISTANCE KINASE LR10-RELATED"/>
    <property type="match status" value="1"/>
</dbReference>
<dbReference type="GO" id="GO:0004674">
    <property type="term" value="F:protein serine/threonine kinase activity"/>
    <property type="evidence" value="ECO:0007669"/>
    <property type="project" value="UniProtKB-KW"/>
</dbReference>
<keyword evidence="2" id="KW-0723">Serine/threonine-protein kinase</keyword>
<evidence type="ECO:0000313" key="9">
    <source>
        <dbReference type="EMBL" id="CAA7016440.1"/>
    </source>
</evidence>
<dbReference type="EMBL" id="CACVBM020000222">
    <property type="protein sequence ID" value="CAA7016440.1"/>
    <property type="molecule type" value="Genomic_DNA"/>
</dbReference>
<evidence type="ECO:0000256" key="2">
    <source>
        <dbReference type="ARBA" id="ARBA00022527"/>
    </source>
</evidence>
<dbReference type="InterPro" id="IPR045874">
    <property type="entry name" value="LRK10/LRL21-25-like"/>
</dbReference>